<gene>
    <name evidence="1" type="ORF">TWF694_006660</name>
</gene>
<comment type="caution">
    <text evidence="1">The sequence shown here is derived from an EMBL/GenBank/DDBJ whole genome shotgun (WGS) entry which is preliminary data.</text>
</comment>
<reference evidence="1 2" key="1">
    <citation type="submission" date="2019-10" db="EMBL/GenBank/DDBJ databases">
        <authorList>
            <person name="Palmer J.M."/>
        </authorList>
    </citation>
    <scope>NUCLEOTIDE SEQUENCE [LARGE SCALE GENOMIC DNA]</scope>
    <source>
        <strain evidence="1 2">TWF694</strain>
    </source>
</reference>
<organism evidence="1 2">
    <name type="scientific">Orbilia ellipsospora</name>
    <dbReference type="NCBI Taxonomy" id="2528407"/>
    <lineage>
        <taxon>Eukaryota</taxon>
        <taxon>Fungi</taxon>
        <taxon>Dikarya</taxon>
        <taxon>Ascomycota</taxon>
        <taxon>Pezizomycotina</taxon>
        <taxon>Orbiliomycetes</taxon>
        <taxon>Orbiliales</taxon>
        <taxon>Orbiliaceae</taxon>
        <taxon>Orbilia</taxon>
    </lineage>
</organism>
<accession>A0AAV9XKS6</accession>
<evidence type="ECO:0000313" key="1">
    <source>
        <dbReference type="EMBL" id="KAK6542717.1"/>
    </source>
</evidence>
<proteinExistence type="predicted"/>
<name>A0AAV9XKS6_9PEZI</name>
<keyword evidence="2" id="KW-1185">Reference proteome</keyword>
<dbReference type="EMBL" id="JAVHJO010000002">
    <property type="protein sequence ID" value="KAK6542717.1"/>
    <property type="molecule type" value="Genomic_DNA"/>
</dbReference>
<evidence type="ECO:0000313" key="2">
    <source>
        <dbReference type="Proteomes" id="UP001365542"/>
    </source>
</evidence>
<sequence length="107" mass="11806">MIRMPYKKESKISGDITIEGWCMATIQGPPTWIFKLNIKLSKISGDYSPSSRTALDYLWNLPSLHSGYAESAVPTPIEPAGTLYPNPDARTSAISVHSCFSPKFKAQ</sequence>
<dbReference type="AlphaFoldDB" id="A0AAV9XKS6"/>
<dbReference type="Proteomes" id="UP001365542">
    <property type="component" value="Unassembled WGS sequence"/>
</dbReference>
<protein>
    <submittedName>
        <fullName evidence="1">Uncharacterized protein</fullName>
    </submittedName>
</protein>